<dbReference type="Proteomes" id="UP000429523">
    <property type="component" value="Unassembled WGS sequence"/>
</dbReference>
<evidence type="ECO:0000313" key="1">
    <source>
        <dbReference type="EMBL" id="KAE8936176.1"/>
    </source>
</evidence>
<reference evidence="1 2" key="1">
    <citation type="submission" date="2018-08" db="EMBL/GenBank/DDBJ databases">
        <title>Genomic investigation of the strawberry pathogen Phytophthora fragariae indicates pathogenicity is determined by transcriptional variation in three key races.</title>
        <authorList>
            <person name="Adams T.M."/>
            <person name="Armitage A.D."/>
            <person name="Sobczyk M.K."/>
            <person name="Bates H.J."/>
            <person name="Dunwell J.M."/>
            <person name="Nellist C.F."/>
            <person name="Harrison R.J."/>
        </authorList>
    </citation>
    <scope>NUCLEOTIDE SEQUENCE [LARGE SCALE GENOMIC DNA]</scope>
    <source>
        <strain evidence="1 2">NOV-9</strain>
    </source>
</reference>
<dbReference type="PANTHER" id="PTHR48471">
    <property type="entry name" value="DDE TNP4 DOMAIN-CONTAINING PROTEIN"/>
    <property type="match status" value="1"/>
</dbReference>
<accession>A0A6A3EV47</accession>
<evidence type="ECO:0008006" key="3">
    <source>
        <dbReference type="Google" id="ProtNLM"/>
    </source>
</evidence>
<sequence>MLFSVPPATLSRVLRRGEEALTKALTGYAPARISWPSLARQTELAKLVEAREPLLQHTFGFIDGKNFKVRAQR</sequence>
<dbReference type="PANTHER" id="PTHR48471:SF1">
    <property type="entry name" value="DDE TNP4 DOMAIN-CONTAINING PROTEIN"/>
    <property type="match status" value="1"/>
</dbReference>
<protein>
    <recommendedName>
        <fullName evidence="3">DDE Tnp4 domain-containing protein</fullName>
    </recommendedName>
</protein>
<organism evidence="1 2">
    <name type="scientific">Phytophthora fragariae</name>
    <dbReference type="NCBI Taxonomy" id="53985"/>
    <lineage>
        <taxon>Eukaryota</taxon>
        <taxon>Sar</taxon>
        <taxon>Stramenopiles</taxon>
        <taxon>Oomycota</taxon>
        <taxon>Peronosporomycetes</taxon>
        <taxon>Peronosporales</taxon>
        <taxon>Peronosporaceae</taxon>
        <taxon>Phytophthora</taxon>
    </lineage>
</organism>
<comment type="caution">
    <text evidence="1">The sequence shown here is derived from an EMBL/GenBank/DDBJ whole genome shotgun (WGS) entry which is preliminary data.</text>
</comment>
<dbReference type="AlphaFoldDB" id="A0A6A3EV47"/>
<dbReference type="EMBL" id="QXGF01000741">
    <property type="protein sequence ID" value="KAE8936176.1"/>
    <property type="molecule type" value="Genomic_DNA"/>
</dbReference>
<evidence type="ECO:0000313" key="2">
    <source>
        <dbReference type="Proteomes" id="UP000429523"/>
    </source>
</evidence>
<name>A0A6A3EV47_9STRA</name>
<proteinExistence type="predicted"/>
<gene>
    <name evidence="1" type="ORF">PF009_g13890</name>
</gene>